<proteinExistence type="predicted"/>
<evidence type="ECO:0000256" key="1">
    <source>
        <dbReference type="SAM" id="MobiDB-lite"/>
    </source>
</evidence>
<organism evidence="3 4">
    <name type="scientific">Cephalotrichum gorgonifer</name>
    <dbReference type="NCBI Taxonomy" id="2041049"/>
    <lineage>
        <taxon>Eukaryota</taxon>
        <taxon>Fungi</taxon>
        <taxon>Dikarya</taxon>
        <taxon>Ascomycota</taxon>
        <taxon>Pezizomycotina</taxon>
        <taxon>Sordariomycetes</taxon>
        <taxon>Hypocreomycetidae</taxon>
        <taxon>Microascales</taxon>
        <taxon>Microascaceae</taxon>
        <taxon>Cephalotrichum</taxon>
    </lineage>
</organism>
<keyword evidence="4" id="KW-1185">Reference proteome</keyword>
<evidence type="ECO:0000313" key="4">
    <source>
        <dbReference type="Proteomes" id="UP001187682"/>
    </source>
</evidence>
<name>A0AAE8MTC8_9PEZI</name>
<evidence type="ECO:0000313" key="3">
    <source>
        <dbReference type="EMBL" id="SPN99176.1"/>
    </source>
</evidence>
<feature type="domain" description="2EXR" evidence="2">
    <location>
        <begin position="274"/>
        <end position="374"/>
    </location>
</feature>
<accession>A0AAE8MTC8</accession>
<reference evidence="3" key="1">
    <citation type="submission" date="2018-03" db="EMBL/GenBank/DDBJ databases">
        <authorList>
            <person name="Guldener U."/>
        </authorList>
    </citation>
    <scope>NUCLEOTIDE SEQUENCE</scope>
</reference>
<dbReference type="EMBL" id="ONZQ02000002">
    <property type="protein sequence ID" value="SPN99176.1"/>
    <property type="molecule type" value="Genomic_DNA"/>
</dbReference>
<sequence length="593" mass="66680">MAHTPHNAGGWEPDLHRIPNKSNIPTSILDTPAGPEPNLATVLATQTYYQSFDIRTVHPESIAVLLAFMTGRSRPCPITGPGAKAEDGVTSLLPSLQAATQADSSVSVGSPVTCGANGHAMVPIFFDTPTYLGPPFALGPSGAAFFLAYHTPPWASEEPVDVPGDADRISFPQVIGPKGYDKDPVVTYVNEDGSVTKHPIYSRGQVYYFDAVKTTFCRVNYTHPTSSNASNPYIFVSRASYGPKVPDSVSLMLEAPFECVEAPIESIEGPEGTFWRFPLLPAEIRVMIFRHAITDPAIVYFQLAGRPSPIHNTDSPQYGTHLCPLPGCHPSLRVWKALVLTCREAAEAVKMAAQSTFTVLRDRGRKFRFDQDLDLAVLCLNDGFANWTYLPPGRVPQISYHCWGNGFPRFGILYEESNCKCPGDHPWNLEMKCEHFTVDGSPDPRTMVFGLKRGYDCKGLCMRNVSRYLILFFRDAEVVYFMVRLYKKAISWDSKYAEHWGKDPLVYVSKIIVSNQRSSRRKNLARWNDNEQTWIELDSDLAEKVLTYEARRPWRHAEYLNELVNRRTKTDLKMPFKVLVTTDNMRWNKEYSM</sequence>
<feature type="region of interest" description="Disordered" evidence="1">
    <location>
        <begin position="1"/>
        <end position="34"/>
    </location>
</feature>
<dbReference type="AlphaFoldDB" id="A0AAE8MTC8"/>
<evidence type="ECO:0000259" key="2">
    <source>
        <dbReference type="Pfam" id="PF20150"/>
    </source>
</evidence>
<gene>
    <name evidence="3" type="ORF">DNG_02211</name>
</gene>
<protein>
    <recommendedName>
        <fullName evidence="2">2EXR domain-containing protein</fullName>
    </recommendedName>
</protein>
<dbReference type="InterPro" id="IPR045518">
    <property type="entry name" value="2EXR"/>
</dbReference>
<dbReference type="Proteomes" id="UP001187682">
    <property type="component" value="Unassembled WGS sequence"/>
</dbReference>
<dbReference type="Pfam" id="PF20150">
    <property type="entry name" value="2EXR"/>
    <property type="match status" value="1"/>
</dbReference>
<feature type="compositionally biased region" description="Polar residues" evidence="1">
    <location>
        <begin position="20"/>
        <end position="29"/>
    </location>
</feature>
<comment type="caution">
    <text evidence="3">The sequence shown here is derived from an EMBL/GenBank/DDBJ whole genome shotgun (WGS) entry which is preliminary data.</text>
</comment>